<gene>
    <name evidence="2" type="ORF">IV59_GL000408</name>
</gene>
<evidence type="ECO:0008006" key="4">
    <source>
        <dbReference type="Google" id="ProtNLM"/>
    </source>
</evidence>
<sequence>MQMLYNYFKNHFWFETGLEFVGQAIVFVYMQNEFDTGGFDPFSHIVRHFGDPWMTILLSSVGAICISFAIWDVHWLHAREVMAGLAQFVATLIFVGFLWHAISMPIKSPDALTATLYSFIVVFRIGNNLVKPAILFRSDLKDLKGGVKRDK</sequence>
<evidence type="ECO:0000313" key="2">
    <source>
        <dbReference type="EMBL" id="KRO09795.1"/>
    </source>
</evidence>
<organism evidence="2 3">
    <name type="scientific">Paucilactobacillus hokkaidonensis</name>
    <dbReference type="NCBI Taxonomy" id="1193095"/>
    <lineage>
        <taxon>Bacteria</taxon>
        <taxon>Bacillati</taxon>
        <taxon>Bacillota</taxon>
        <taxon>Bacilli</taxon>
        <taxon>Lactobacillales</taxon>
        <taxon>Lactobacillaceae</taxon>
        <taxon>Paucilactobacillus</taxon>
    </lineage>
</organism>
<feature type="transmembrane region" description="Helical" evidence="1">
    <location>
        <begin position="12"/>
        <end position="32"/>
    </location>
</feature>
<dbReference type="EMBL" id="JQCH01000012">
    <property type="protein sequence ID" value="KRO09795.1"/>
    <property type="molecule type" value="Genomic_DNA"/>
</dbReference>
<accession>A0ABR5Q519</accession>
<keyword evidence="1" id="KW-0472">Membrane</keyword>
<feature type="transmembrane region" description="Helical" evidence="1">
    <location>
        <begin position="83"/>
        <end position="102"/>
    </location>
</feature>
<evidence type="ECO:0000256" key="1">
    <source>
        <dbReference type="SAM" id="Phobius"/>
    </source>
</evidence>
<feature type="transmembrane region" description="Helical" evidence="1">
    <location>
        <begin position="52"/>
        <end position="71"/>
    </location>
</feature>
<reference evidence="2 3" key="1">
    <citation type="journal article" date="2015" name="Genome Announc.">
        <title>Expanding the biotechnology potential of lactobacilli through comparative genomics of 213 strains and associated genera.</title>
        <authorList>
            <person name="Sun Z."/>
            <person name="Harris H.M."/>
            <person name="McCann A."/>
            <person name="Guo C."/>
            <person name="Argimon S."/>
            <person name="Zhang W."/>
            <person name="Yang X."/>
            <person name="Jeffery I.B."/>
            <person name="Cooney J.C."/>
            <person name="Kagawa T.F."/>
            <person name="Liu W."/>
            <person name="Song Y."/>
            <person name="Salvetti E."/>
            <person name="Wrobel A."/>
            <person name="Rasinkangas P."/>
            <person name="Parkhill J."/>
            <person name="Rea M.C."/>
            <person name="O'Sullivan O."/>
            <person name="Ritari J."/>
            <person name="Douillard F.P."/>
            <person name="Paul Ross R."/>
            <person name="Yang R."/>
            <person name="Briner A.E."/>
            <person name="Felis G.E."/>
            <person name="de Vos W.M."/>
            <person name="Barrangou R."/>
            <person name="Klaenhammer T.R."/>
            <person name="Caufield P.W."/>
            <person name="Cui Y."/>
            <person name="Zhang H."/>
            <person name="O'Toole P.W."/>
        </authorList>
    </citation>
    <scope>NUCLEOTIDE SEQUENCE [LARGE SCALE GENOMIC DNA]</scope>
    <source>
        <strain evidence="2 3">DSM 26202</strain>
    </source>
</reference>
<keyword evidence="1" id="KW-1133">Transmembrane helix</keyword>
<name>A0ABR5Q519_9LACO</name>
<keyword evidence="3" id="KW-1185">Reference proteome</keyword>
<keyword evidence="1" id="KW-0812">Transmembrane</keyword>
<feature type="transmembrane region" description="Helical" evidence="1">
    <location>
        <begin position="114"/>
        <end position="134"/>
    </location>
</feature>
<dbReference type="Proteomes" id="UP000051884">
    <property type="component" value="Unassembled WGS sequence"/>
</dbReference>
<proteinExistence type="predicted"/>
<evidence type="ECO:0000313" key="3">
    <source>
        <dbReference type="Proteomes" id="UP000051884"/>
    </source>
</evidence>
<comment type="caution">
    <text evidence="2">The sequence shown here is derived from an EMBL/GenBank/DDBJ whole genome shotgun (WGS) entry which is preliminary data.</text>
</comment>
<protein>
    <recommendedName>
        <fullName evidence="4">Holin</fullName>
    </recommendedName>
</protein>